<organism evidence="6 7">
    <name type="scientific">Arenicella chitinivorans</name>
    <dbReference type="NCBI Taxonomy" id="1329800"/>
    <lineage>
        <taxon>Bacteria</taxon>
        <taxon>Pseudomonadati</taxon>
        <taxon>Pseudomonadota</taxon>
        <taxon>Gammaproteobacteria</taxon>
        <taxon>Arenicellales</taxon>
        <taxon>Arenicellaceae</taxon>
        <taxon>Arenicella</taxon>
    </lineage>
</organism>
<dbReference type="PRINTS" id="PR01346">
    <property type="entry name" value="HELNAPAPROT"/>
</dbReference>
<dbReference type="PANTHER" id="PTHR42932">
    <property type="entry name" value="GENERAL STRESS PROTEIN 20U"/>
    <property type="match status" value="1"/>
</dbReference>
<keyword evidence="3" id="KW-0175">Coiled coil</keyword>
<dbReference type="PROSITE" id="PS00818">
    <property type="entry name" value="DPS_1"/>
    <property type="match status" value="1"/>
</dbReference>
<sequence>MSNEVLDINATETDSNNGIERDNRKKLAEELGLILANSYALYAETQGVHWNIVGPMFYSVHKLTEAQYEDLAESIDELAERIRALGFKAPAGLGAMRELSYITSDIDYTNAREMLEALIEDNETLSRKMREVVEIAADAGDVKTEDLLTERIGQLEENVWMLRAVAAE</sequence>
<evidence type="ECO:0000259" key="5">
    <source>
        <dbReference type="Pfam" id="PF00210"/>
    </source>
</evidence>
<dbReference type="Gene3D" id="1.20.1260.10">
    <property type="match status" value="1"/>
</dbReference>
<keyword evidence="7" id="KW-1185">Reference proteome</keyword>
<feature type="region of interest" description="Disordered" evidence="4">
    <location>
        <begin position="1"/>
        <end position="21"/>
    </location>
</feature>
<comment type="caution">
    <text evidence="6">The sequence shown here is derived from an EMBL/GenBank/DDBJ whole genome shotgun (WGS) entry which is preliminary data.</text>
</comment>
<dbReference type="Pfam" id="PF00210">
    <property type="entry name" value="Ferritin"/>
    <property type="match status" value="1"/>
</dbReference>
<proteinExistence type="inferred from homology"/>
<evidence type="ECO:0000313" key="6">
    <source>
        <dbReference type="EMBL" id="GHA13278.1"/>
    </source>
</evidence>
<name>A0A918VPE2_9GAMM</name>
<dbReference type="GO" id="GO:0008199">
    <property type="term" value="F:ferric iron binding"/>
    <property type="evidence" value="ECO:0007669"/>
    <property type="project" value="InterPro"/>
</dbReference>
<evidence type="ECO:0000256" key="4">
    <source>
        <dbReference type="SAM" id="MobiDB-lite"/>
    </source>
</evidence>
<evidence type="ECO:0000256" key="1">
    <source>
        <dbReference type="ARBA" id="ARBA00009497"/>
    </source>
</evidence>
<dbReference type="InterPro" id="IPR002177">
    <property type="entry name" value="DPS_DNA-bd"/>
</dbReference>
<reference evidence="6" key="2">
    <citation type="submission" date="2020-09" db="EMBL/GenBank/DDBJ databases">
        <authorList>
            <person name="Sun Q."/>
            <person name="Kim S."/>
        </authorList>
    </citation>
    <scope>NUCLEOTIDE SEQUENCE</scope>
    <source>
        <strain evidence="6">KCTC 12711</strain>
    </source>
</reference>
<feature type="coiled-coil region" evidence="3">
    <location>
        <begin position="108"/>
        <end position="135"/>
    </location>
</feature>
<dbReference type="InterPro" id="IPR008331">
    <property type="entry name" value="Ferritin_DPS_dom"/>
</dbReference>
<evidence type="ECO:0000313" key="7">
    <source>
        <dbReference type="Proteomes" id="UP000614811"/>
    </source>
</evidence>
<accession>A0A918VPE2</accession>
<dbReference type="EMBL" id="BMXA01000004">
    <property type="protein sequence ID" value="GHA13278.1"/>
    <property type="molecule type" value="Genomic_DNA"/>
</dbReference>
<evidence type="ECO:0000256" key="2">
    <source>
        <dbReference type="RuleBase" id="RU003875"/>
    </source>
</evidence>
<dbReference type="AlphaFoldDB" id="A0A918VPE2"/>
<dbReference type="InterPro" id="IPR009078">
    <property type="entry name" value="Ferritin-like_SF"/>
</dbReference>
<dbReference type="RefSeq" id="WP_189401401.1">
    <property type="nucleotide sequence ID" value="NZ_BMXA01000004.1"/>
</dbReference>
<dbReference type="PROSITE" id="PS00819">
    <property type="entry name" value="DPS_2"/>
    <property type="match status" value="1"/>
</dbReference>
<dbReference type="PIRSF" id="PIRSF005900">
    <property type="entry name" value="Dps"/>
    <property type="match status" value="1"/>
</dbReference>
<dbReference type="PANTHER" id="PTHR42932:SF3">
    <property type="entry name" value="DNA PROTECTION DURING STARVATION PROTEIN"/>
    <property type="match status" value="1"/>
</dbReference>
<reference evidence="6" key="1">
    <citation type="journal article" date="2014" name="Int. J. Syst. Evol. Microbiol.">
        <title>Complete genome sequence of Corynebacterium casei LMG S-19264T (=DSM 44701T), isolated from a smear-ripened cheese.</title>
        <authorList>
            <consortium name="US DOE Joint Genome Institute (JGI-PGF)"/>
            <person name="Walter F."/>
            <person name="Albersmeier A."/>
            <person name="Kalinowski J."/>
            <person name="Ruckert C."/>
        </authorList>
    </citation>
    <scope>NUCLEOTIDE SEQUENCE</scope>
    <source>
        <strain evidence="6">KCTC 12711</strain>
    </source>
</reference>
<dbReference type="SUPFAM" id="SSF47240">
    <property type="entry name" value="Ferritin-like"/>
    <property type="match status" value="1"/>
</dbReference>
<dbReference type="Proteomes" id="UP000614811">
    <property type="component" value="Unassembled WGS sequence"/>
</dbReference>
<dbReference type="InterPro" id="IPR012347">
    <property type="entry name" value="Ferritin-like"/>
</dbReference>
<protein>
    <submittedName>
        <fullName evidence="6">DNA starvation/stationary phase protection protein</fullName>
    </submittedName>
</protein>
<dbReference type="CDD" id="cd01043">
    <property type="entry name" value="DPS"/>
    <property type="match status" value="1"/>
</dbReference>
<comment type="similarity">
    <text evidence="1 2">Belongs to the Dps family.</text>
</comment>
<evidence type="ECO:0000256" key="3">
    <source>
        <dbReference type="SAM" id="Coils"/>
    </source>
</evidence>
<dbReference type="GO" id="GO:0016722">
    <property type="term" value="F:oxidoreductase activity, acting on metal ions"/>
    <property type="evidence" value="ECO:0007669"/>
    <property type="project" value="InterPro"/>
</dbReference>
<gene>
    <name evidence="6" type="primary">dpsA</name>
    <name evidence="6" type="ORF">GCM10008090_23750</name>
</gene>
<feature type="domain" description="Ferritin/DPS" evidence="5">
    <location>
        <begin position="34"/>
        <end position="165"/>
    </location>
</feature>
<dbReference type="InterPro" id="IPR023188">
    <property type="entry name" value="DPS_DNA-bd_CS"/>
</dbReference>